<sequence length="188" mass="22140">MQIDFNMKKKLHFDPPKPTKLHEYITIEYGKIRNVHYLQMIQDLPPGIHDALKKSNSKITIPVNDEYTVLKNFHLPPKLEKVDPYIKKQKNAKYTHELILPNWESVDKYFKNFSTTKIYPPSDYILKTMVRDRKVFIKLTPLEKLKIDYYLFDFSTLTADQKISIIGITIGTIITIVLSVIGWTYFTN</sequence>
<dbReference type="AlphaFoldDB" id="A0A2T6AI07"/>
<feature type="transmembrane region" description="Helical" evidence="1">
    <location>
        <begin position="163"/>
        <end position="186"/>
    </location>
</feature>
<accession>A0A2T6AI07</accession>
<keyword evidence="1" id="KW-0472">Membrane</keyword>
<dbReference type="Proteomes" id="UP000244174">
    <property type="component" value="Unassembled WGS sequence"/>
</dbReference>
<proteinExistence type="predicted"/>
<comment type="caution">
    <text evidence="2">The sequence shown here is derived from an EMBL/GenBank/DDBJ whole genome shotgun (WGS) entry which is preliminary data.</text>
</comment>
<keyword evidence="3" id="KW-1185">Reference proteome</keyword>
<reference evidence="2 3" key="1">
    <citation type="submission" date="2018-04" db="EMBL/GenBank/DDBJ databases">
        <title>Genomic Encyclopedia of Archaeal and Bacterial Type Strains, Phase II (KMG-II): from individual species to whole genera.</title>
        <authorList>
            <person name="Goeker M."/>
        </authorList>
    </citation>
    <scope>NUCLEOTIDE SEQUENCE [LARGE SCALE GENOMIC DNA]</scope>
    <source>
        <strain evidence="2 3">DSM 23082</strain>
    </source>
</reference>
<organism evidence="2 3">
    <name type="scientific">Christiangramia gaetbulicola</name>
    <dbReference type="NCBI Taxonomy" id="703340"/>
    <lineage>
        <taxon>Bacteria</taxon>
        <taxon>Pseudomonadati</taxon>
        <taxon>Bacteroidota</taxon>
        <taxon>Flavobacteriia</taxon>
        <taxon>Flavobacteriales</taxon>
        <taxon>Flavobacteriaceae</taxon>
        <taxon>Christiangramia</taxon>
    </lineage>
</organism>
<gene>
    <name evidence="2" type="ORF">C8P64_1978</name>
</gene>
<keyword evidence="1" id="KW-1133">Transmembrane helix</keyword>
<dbReference type="EMBL" id="QBKQ01000002">
    <property type="protein sequence ID" value="PTX43450.1"/>
    <property type="molecule type" value="Genomic_DNA"/>
</dbReference>
<evidence type="ECO:0000313" key="2">
    <source>
        <dbReference type="EMBL" id="PTX43450.1"/>
    </source>
</evidence>
<name>A0A2T6AI07_9FLAO</name>
<evidence type="ECO:0000256" key="1">
    <source>
        <dbReference type="SAM" id="Phobius"/>
    </source>
</evidence>
<protein>
    <submittedName>
        <fullName evidence="2">Uncharacterized protein</fullName>
    </submittedName>
</protein>
<keyword evidence="1" id="KW-0812">Transmembrane</keyword>
<evidence type="ECO:0000313" key="3">
    <source>
        <dbReference type="Proteomes" id="UP000244174"/>
    </source>
</evidence>